<comment type="caution">
    <text evidence="2">The sequence shown here is derived from an EMBL/GenBank/DDBJ whole genome shotgun (WGS) entry which is preliminary data.</text>
</comment>
<dbReference type="PANTHER" id="PTHR44305:SF24">
    <property type="entry name" value="TYROSINE-PROTEIN KINASE C03B1.5-RELATED"/>
    <property type="match status" value="1"/>
</dbReference>
<evidence type="ECO:0000313" key="3">
    <source>
        <dbReference type="Proteomes" id="UP000692954"/>
    </source>
</evidence>
<evidence type="ECO:0000259" key="1">
    <source>
        <dbReference type="PROSITE" id="PS50011"/>
    </source>
</evidence>
<evidence type="ECO:0000313" key="2">
    <source>
        <dbReference type="EMBL" id="CAD8123758.1"/>
    </source>
</evidence>
<organism evidence="2 3">
    <name type="scientific">Paramecium sonneborni</name>
    <dbReference type="NCBI Taxonomy" id="65129"/>
    <lineage>
        <taxon>Eukaryota</taxon>
        <taxon>Sar</taxon>
        <taxon>Alveolata</taxon>
        <taxon>Ciliophora</taxon>
        <taxon>Intramacronucleata</taxon>
        <taxon>Oligohymenophorea</taxon>
        <taxon>Peniculida</taxon>
        <taxon>Parameciidae</taxon>
        <taxon>Paramecium</taxon>
    </lineage>
</organism>
<accession>A0A8S1R7J8</accession>
<dbReference type="OrthoDB" id="302172at2759"/>
<keyword evidence="3" id="KW-1185">Reference proteome</keyword>
<dbReference type="Pfam" id="PF00069">
    <property type="entry name" value="Pkinase"/>
    <property type="match status" value="1"/>
</dbReference>
<dbReference type="InterPro" id="IPR053083">
    <property type="entry name" value="TF_kinase-domain_protein"/>
</dbReference>
<dbReference type="PROSITE" id="PS50011">
    <property type="entry name" value="PROTEIN_KINASE_DOM"/>
    <property type="match status" value="1"/>
</dbReference>
<dbReference type="EMBL" id="CAJJDN010000147">
    <property type="protein sequence ID" value="CAD8123758.1"/>
    <property type="molecule type" value="Genomic_DNA"/>
</dbReference>
<name>A0A8S1R7J8_9CILI</name>
<gene>
    <name evidence="2" type="ORF">PSON_ATCC_30995.1.T1470032</name>
</gene>
<dbReference type="GO" id="GO:0005524">
    <property type="term" value="F:ATP binding"/>
    <property type="evidence" value="ECO:0007669"/>
    <property type="project" value="InterPro"/>
</dbReference>
<dbReference type="AlphaFoldDB" id="A0A8S1R7J8"/>
<protein>
    <recommendedName>
        <fullName evidence="1">Protein kinase domain-containing protein</fullName>
    </recommendedName>
</protein>
<dbReference type="GO" id="GO:0004672">
    <property type="term" value="F:protein kinase activity"/>
    <property type="evidence" value="ECO:0007669"/>
    <property type="project" value="InterPro"/>
</dbReference>
<sequence>MKSNILSYGYEINIKNYEGEKVYEYIPKKDIAEEFLMCDLFINCLYLRQHTKMINKQKLLFKYDETDKLLSSLCQQQQCNQELLLNIGKQLLEAIWYLHQHNIPGRCFNINNILWNQVSKKITLMEFGLTSPLIILPPELLNKKYRCYGIEIDSFLFGCVLYQLYYKKPLDYQENSLDIQFRNLNMELNDISSPILKELLIGSLQFNLSKRTHFKDLAKLLRCNQDIINFYSSSKRYRYTQNIIDQKIFFREARQNPTYIITGSALMQSLIFSPTLSEDQFKSHDQFKSQDPLRQSIKIKIIESTTMQNVKTLEISKFQCFNTALRILKEFDTSVAPQITLSILALNFGQIYFNMHLRKELEDRNSSYFYSNEKEKEEWEIFRDVTQNVISEDIKQLKNKYDTFLVSYNREGELNQVEYQINNNKQEDHQFLIEQLAKIKLFNYTQSAEKNIKTFLDAYRTQCLYTLSLVDLNLDFTTTVFKYYLLRQSLLLCAFPDLLFKPQLECHKQICEVLNIKMLSKYEQFEESLKSSQSLHLQWFQLTINYLKNHQVGKQYQQNLSQIQ</sequence>
<dbReference type="Proteomes" id="UP000692954">
    <property type="component" value="Unassembled WGS sequence"/>
</dbReference>
<reference evidence="2" key="1">
    <citation type="submission" date="2021-01" db="EMBL/GenBank/DDBJ databases">
        <authorList>
            <consortium name="Genoscope - CEA"/>
            <person name="William W."/>
        </authorList>
    </citation>
    <scope>NUCLEOTIDE SEQUENCE</scope>
</reference>
<dbReference type="PANTHER" id="PTHR44305">
    <property type="entry name" value="SI:DKEY-192D15.2-RELATED"/>
    <property type="match status" value="1"/>
</dbReference>
<proteinExistence type="predicted"/>
<dbReference type="InterPro" id="IPR000719">
    <property type="entry name" value="Prot_kinase_dom"/>
</dbReference>
<feature type="domain" description="Protein kinase" evidence="1">
    <location>
        <begin position="1"/>
        <end position="228"/>
    </location>
</feature>